<name>A0ABU0AT04_9FIRM</name>
<accession>A0ABU0AT04</accession>
<dbReference type="Proteomes" id="UP001236559">
    <property type="component" value="Unassembled WGS sequence"/>
</dbReference>
<comment type="caution">
    <text evidence="1">The sequence shown here is derived from an EMBL/GenBank/DDBJ whole genome shotgun (WGS) entry which is preliminary data.</text>
</comment>
<dbReference type="InterPro" id="IPR049744">
    <property type="entry name" value="CC/Se_fam"/>
</dbReference>
<organism evidence="1 2">
    <name type="scientific">Peptoniphilus koenoeneniae</name>
    <dbReference type="NCBI Taxonomy" id="507751"/>
    <lineage>
        <taxon>Bacteria</taxon>
        <taxon>Bacillati</taxon>
        <taxon>Bacillota</taxon>
        <taxon>Tissierellia</taxon>
        <taxon>Tissierellales</taxon>
        <taxon>Peptoniphilaceae</taxon>
        <taxon>Peptoniphilus</taxon>
    </lineage>
</organism>
<evidence type="ECO:0000313" key="2">
    <source>
        <dbReference type="Proteomes" id="UP001236559"/>
    </source>
</evidence>
<proteinExistence type="predicted"/>
<dbReference type="EMBL" id="JAUSTN010000002">
    <property type="protein sequence ID" value="MDQ0274343.1"/>
    <property type="molecule type" value="Genomic_DNA"/>
</dbReference>
<sequence>MKIIFSKGTRKYIEEKNIKALTVDMGLTGCCGVHGIVDPEVKIGVPDVGTYNLYKEDGLDIYVNKTLRFKDDTMTFVFNNFLFTKKLAVDGYDYD</sequence>
<gene>
    <name evidence="1" type="ORF">J2S72_000351</name>
</gene>
<reference evidence="1 2" key="1">
    <citation type="submission" date="2023-07" db="EMBL/GenBank/DDBJ databases">
        <title>Genomic Encyclopedia of Type Strains, Phase IV (KMG-IV): sequencing the most valuable type-strain genomes for metagenomic binning, comparative biology and taxonomic classification.</title>
        <authorList>
            <person name="Goeker M."/>
        </authorList>
    </citation>
    <scope>NUCLEOTIDE SEQUENCE [LARGE SCALE GENOMIC DNA]</scope>
    <source>
        <strain evidence="1 2">DSM 22616</strain>
    </source>
</reference>
<protein>
    <recommendedName>
        <fullName evidence="3">FeS cluster biogenesis domain-containing protein</fullName>
    </recommendedName>
</protein>
<keyword evidence="2" id="KW-1185">Reference proteome</keyword>
<evidence type="ECO:0000313" key="1">
    <source>
        <dbReference type="EMBL" id="MDQ0274343.1"/>
    </source>
</evidence>
<dbReference type="RefSeq" id="WP_307494880.1">
    <property type="nucleotide sequence ID" value="NZ_JAUSTN010000002.1"/>
</dbReference>
<dbReference type="NCBIfam" id="NF041239">
    <property type="entry name" value="Moor_selen_rel"/>
    <property type="match status" value="1"/>
</dbReference>
<evidence type="ECO:0008006" key="3">
    <source>
        <dbReference type="Google" id="ProtNLM"/>
    </source>
</evidence>